<comment type="domain">
    <text evidence="7">The DHHC domain is required for palmitoyltransferase activity.</text>
</comment>
<comment type="subcellular location">
    <subcellularLocation>
        <location evidence="1">Membrane</location>
        <topology evidence="1">Multi-pass membrane protein</topology>
    </subcellularLocation>
</comment>
<keyword evidence="2 7" id="KW-0808">Transferase</keyword>
<keyword evidence="3 7" id="KW-0812">Transmembrane</keyword>
<dbReference type="Pfam" id="PF01529">
    <property type="entry name" value="DHHC"/>
    <property type="match status" value="1"/>
</dbReference>
<evidence type="ECO:0000256" key="7">
    <source>
        <dbReference type="RuleBase" id="RU079119"/>
    </source>
</evidence>
<feature type="transmembrane region" description="Helical" evidence="7">
    <location>
        <begin position="78"/>
        <end position="103"/>
    </location>
</feature>
<keyword evidence="4 7" id="KW-1133">Transmembrane helix</keyword>
<sequence length="406" mass="45700">MAKRGTGLADGAELKPLSLICWGCDLDLPGSQHLQCALNVSRVACPSCGALNDRELPRRSSPLDVCTEFISQPLVRRVWSWGMVAFVMCTIHCITLAGVLYIYPHFLPNAEEPSFYVHWFLCLWLWTNTTVNYLEAVWRDPGFVKLGVTERERSRSEADELGTPKWEGYTFCRPCQQAKPPKSHHCRICRRCVHGMDHHCPFVGNCVGMANRRAFVLFLFWSASSLFYVLSISVLHLLDRREELEQGFKEATEKLPPWAWHRTAFYLAAVLNHHFTGIHLHAVVMLLPIVTVTFSMTASLLIQQILLISRGLTTITRLQRRRVARISHMSPRLAALAPAPLSPAPLAPPVCFGATSSGSSMRDHWEEVFGVGTAWWTWLLPRTLVPVLMLPGLFSSATSEPQTKTV</sequence>
<gene>
    <name evidence="9" type="ORF">CCMP2556_LOCUS22763</name>
</gene>
<accession>A0ABP0LUK6</accession>
<feature type="transmembrane region" description="Helical" evidence="7">
    <location>
        <begin position="115"/>
        <end position="134"/>
    </location>
</feature>
<feature type="domain" description="Palmitoyltransferase DHHC" evidence="8">
    <location>
        <begin position="169"/>
        <end position="319"/>
    </location>
</feature>
<keyword evidence="6 7" id="KW-0012">Acyltransferase</keyword>
<evidence type="ECO:0000256" key="5">
    <source>
        <dbReference type="ARBA" id="ARBA00023136"/>
    </source>
</evidence>
<feature type="transmembrane region" description="Helical" evidence="7">
    <location>
        <begin position="278"/>
        <end position="302"/>
    </location>
</feature>
<comment type="catalytic activity">
    <reaction evidence="7">
        <text>L-cysteinyl-[protein] + hexadecanoyl-CoA = S-hexadecanoyl-L-cysteinyl-[protein] + CoA</text>
        <dbReference type="Rhea" id="RHEA:36683"/>
        <dbReference type="Rhea" id="RHEA-COMP:10131"/>
        <dbReference type="Rhea" id="RHEA-COMP:11032"/>
        <dbReference type="ChEBI" id="CHEBI:29950"/>
        <dbReference type="ChEBI" id="CHEBI:57287"/>
        <dbReference type="ChEBI" id="CHEBI:57379"/>
        <dbReference type="ChEBI" id="CHEBI:74151"/>
        <dbReference type="EC" id="2.3.1.225"/>
    </reaction>
</comment>
<evidence type="ECO:0000313" key="10">
    <source>
        <dbReference type="Proteomes" id="UP001642484"/>
    </source>
</evidence>
<keyword evidence="5 7" id="KW-0472">Membrane</keyword>
<evidence type="ECO:0000256" key="2">
    <source>
        <dbReference type="ARBA" id="ARBA00022679"/>
    </source>
</evidence>
<protein>
    <recommendedName>
        <fullName evidence="7">Palmitoyltransferase</fullName>
        <ecNumber evidence="7">2.3.1.225</ecNumber>
    </recommendedName>
</protein>
<comment type="caution">
    <text evidence="9">The sequence shown here is derived from an EMBL/GenBank/DDBJ whole genome shotgun (WGS) entry which is preliminary data.</text>
</comment>
<dbReference type="InterPro" id="IPR039859">
    <property type="entry name" value="PFA4/ZDH16/20/ERF2-like"/>
</dbReference>
<evidence type="ECO:0000256" key="6">
    <source>
        <dbReference type="ARBA" id="ARBA00023315"/>
    </source>
</evidence>
<evidence type="ECO:0000256" key="1">
    <source>
        <dbReference type="ARBA" id="ARBA00004141"/>
    </source>
</evidence>
<feature type="transmembrane region" description="Helical" evidence="7">
    <location>
        <begin position="215"/>
        <end position="238"/>
    </location>
</feature>
<evidence type="ECO:0000313" key="9">
    <source>
        <dbReference type="EMBL" id="CAK9042895.1"/>
    </source>
</evidence>
<dbReference type="PANTHER" id="PTHR12246">
    <property type="entry name" value="PALMITOYLTRANSFERASE ZDHHC16"/>
    <property type="match status" value="1"/>
</dbReference>
<dbReference type="Proteomes" id="UP001642484">
    <property type="component" value="Unassembled WGS sequence"/>
</dbReference>
<reference evidence="9 10" key="1">
    <citation type="submission" date="2024-02" db="EMBL/GenBank/DDBJ databases">
        <authorList>
            <person name="Chen Y."/>
            <person name="Shah S."/>
            <person name="Dougan E. K."/>
            <person name="Thang M."/>
            <person name="Chan C."/>
        </authorList>
    </citation>
    <scope>NUCLEOTIDE SEQUENCE [LARGE SCALE GENOMIC DNA]</scope>
</reference>
<keyword evidence="10" id="KW-1185">Reference proteome</keyword>
<comment type="similarity">
    <text evidence="7">Belongs to the DHHC palmitoyltransferase family.</text>
</comment>
<evidence type="ECO:0000259" key="8">
    <source>
        <dbReference type="Pfam" id="PF01529"/>
    </source>
</evidence>
<evidence type="ECO:0000256" key="4">
    <source>
        <dbReference type="ARBA" id="ARBA00022989"/>
    </source>
</evidence>
<evidence type="ECO:0000256" key="3">
    <source>
        <dbReference type="ARBA" id="ARBA00022692"/>
    </source>
</evidence>
<dbReference type="PROSITE" id="PS50216">
    <property type="entry name" value="DHHC"/>
    <property type="match status" value="1"/>
</dbReference>
<proteinExistence type="inferred from homology"/>
<dbReference type="EMBL" id="CAXAMN010014269">
    <property type="protein sequence ID" value="CAK9042895.1"/>
    <property type="molecule type" value="Genomic_DNA"/>
</dbReference>
<organism evidence="9 10">
    <name type="scientific">Durusdinium trenchii</name>
    <dbReference type="NCBI Taxonomy" id="1381693"/>
    <lineage>
        <taxon>Eukaryota</taxon>
        <taxon>Sar</taxon>
        <taxon>Alveolata</taxon>
        <taxon>Dinophyceae</taxon>
        <taxon>Suessiales</taxon>
        <taxon>Symbiodiniaceae</taxon>
        <taxon>Durusdinium</taxon>
    </lineage>
</organism>
<name>A0ABP0LUK6_9DINO</name>
<dbReference type="EC" id="2.3.1.225" evidence="7"/>
<dbReference type="InterPro" id="IPR001594">
    <property type="entry name" value="Palmitoyltrfase_DHHC"/>
</dbReference>